<keyword evidence="5 8" id="KW-0274">FAD</keyword>
<dbReference type="Proteomes" id="UP000475545">
    <property type="component" value="Unassembled WGS sequence"/>
</dbReference>
<dbReference type="InterPro" id="IPR050741">
    <property type="entry name" value="Acyl-CoA_dehydrogenase"/>
</dbReference>
<keyword evidence="13" id="KW-1185">Reference proteome</keyword>
<dbReference type="Pfam" id="PF02770">
    <property type="entry name" value="Acyl-CoA_dh_M"/>
    <property type="match status" value="1"/>
</dbReference>
<dbReference type="InterPro" id="IPR046373">
    <property type="entry name" value="Acyl-CoA_Oxase/DH_mid-dom_sf"/>
</dbReference>
<dbReference type="FunFam" id="2.40.110.10:FF:000002">
    <property type="entry name" value="Acyl-CoA dehydrogenase fadE12"/>
    <property type="match status" value="1"/>
</dbReference>
<dbReference type="GO" id="GO:0033539">
    <property type="term" value="P:fatty acid beta-oxidation using acyl-CoA dehydrogenase"/>
    <property type="evidence" value="ECO:0007669"/>
    <property type="project" value="TreeGrafter"/>
</dbReference>
<dbReference type="Gene3D" id="1.10.540.10">
    <property type="entry name" value="Acyl-CoA dehydrogenase/oxidase, N-terminal domain"/>
    <property type="match status" value="1"/>
</dbReference>
<feature type="domain" description="Acyl-CoA dehydrogenase/oxidase N-terminal" evidence="11">
    <location>
        <begin position="10"/>
        <end position="122"/>
    </location>
</feature>
<comment type="subunit">
    <text evidence="3">Homodimer.</text>
</comment>
<comment type="similarity">
    <text evidence="2 8">Belongs to the acyl-CoA dehydrogenase family.</text>
</comment>
<keyword evidence="6 8" id="KW-0560">Oxidoreductase</keyword>
<protein>
    <submittedName>
        <fullName evidence="12">Acyl-CoA dehydrogenase</fullName>
    </submittedName>
</protein>
<dbReference type="InterPro" id="IPR037069">
    <property type="entry name" value="AcylCoA_DH/ox_N_sf"/>
</dbReference>
<dbReference type="SUPFAM" id="SSF47203">
    <property type="entry name" value="Acyl-CoA dehydrogenase C-terminal domain-like"/>
    <property type="match status" value="1"/>
</dbReference>
<dbReference type="PANTHER" id="PTHR48083">
    <property type="entry name" value="MEDIUM-CHAIN SPECIFIC ACYL-COA DEHYDROGENASE, MITOCHONDRIAL-RELATED"/>
    <property type="match status" value="1"/>
</dbReference>
<evidence type="ECO:0000259" key="9">
    <source>
        <dbReference type="Pfam" id="PF00441"/>
    </source>
</evidence>
<dbReference type="Pfam" id="PF02771">
    <property type="entry name" value="Acyl-CoA_dh_N"/>
    <property type="match status" value="1"/>
</dbReference>
<dbReference type="GO" id="GO:0050660">
    <property type="term" value="F:flavin adenine dinucleotide binding"/>
    <property type="evidence" value="ECO:0007669"/>
    <property type="project" value="InterPro"/>
</dbReference>
<proteinExistence type="inferred from homology"/>
<evidence type="ECO:0000259" key="10">
    <source>
        <dbReference type="Pfam" id="PF02770"/>
    </source>
</evidence>
<sequence>MIDFSLPDSVRELRGRVAEFIDREVIPHEGRVGKEPFAGIVAELQTRAKEAGLWCPFIPVEWGGMGQGHVANAVIQLEVGRSSLAGWAMNCMGPQDATMLTLLELGTEDQKQQYLKPLIDGDKRICFAMTERSAGADATGMQTTAVLDGDHWVINGEKWFTSGASRSDYMLLMAKTDPDAPRHEQFTTFLVELPAEGLTIVRDVPTLHDTVDPGYQGEYVTGHAEITLTDVRVPVENIVGERGGGFASGQHRLGYGRIRHGMWSIARAQRALDMAAERALSRNTFGRPLADRQGIQWMLADCARDLYIARLMVMHIAYRMESGLDISNENSIAKNFMADMLSNVVDTSLQIHGSLGYTMDTPLAAWYAEARMQHLVDGPDEVHRWRVGRNVLSSYEKHGSTALAAGGDLV</sequence>
<evidence type="ECO:0000313" key="12">
    <source>
        <dbReference type="EMBL" id="MXP23517.1"/>
    </source>
</evidence>
<evidence type="ECO:0000256" key="2">
    <source>
        <dbReference type="ARBA" id="ARBA00009347"/>
    </source>
</evidence>
<evidence type="ECO:0000256" key="1">
    <source>
        <dbReference type="ARBA" id="ARBA00001974"/>
    </source>
</evidence>
<dbReference type="InterPro" id="IPR009075">
    <property type="entry name" value="AcylCo_DH/oxidase_C"/>
</dbReference>
<gene>
    <name evidence="12" type="ORF">GIY30_19435</name>
</gene>
<accession>A0A6L7GVL9</accession>
<keyword evidence="4 8" id="KW-0285">Flavoprotein</keyword>
<dbReference type="InterPro" id="IPR006091">
    <property type="entry name" value="Acyl-CoA_Oxase/DH_mid-dom"/>
</dbReference>
<dbReference type="GO" id="GO:0003995">
    <property type="term" value="F:acyl-CoA dehydrogenase activity"/>
    <property type="evidence" value="ECO:0007669"/>
    <property type="project" value="TreeGrafter"/>
</dbReference>
<evidence type="ECO:0000259" key="11">
    <source>
        <dbReference type="Pfam" id="PF02771"/>
    </source>
</evidence>
<dbReference type="SUPFAM" id="SSF56645">
    <property type="entry name" value="Acyl-CoA dehydrogenase NM domain-like"/>
    <property type="match status" value="1"/>
</dbReference>
<comment type="cofactor">
    <cofactor evidence="1 8">
        <name>FAD</name>
        <dbReference type="ChEBI" id="CHEBI:57692"/>
    </cofactor>
</comment>
<dbReference type="InterPro" id="IPR013786">
    <property type="entry name" value="AcylCoA_DH/ox_N"/>
</dbReference>
<evidence type="ECO:0000256" key="6">
    <source>
        <dbReference type="ARBA" id="ARBA00023002"/>
    </source>
</evidence>
<name>A0A6L7GVL9_9ACTN</name>
<evidence type="ECO:0000313" key="13">
    <source>
        <dbReference type="Proteomes" id="UP000475545"/>
    </source>
</evidence>
<dbReference type="GO" id="GO:0005737">
    <property type="term" value="C:cytoplasm"/>
    <property type="evidence" value="ECO:0007669"/>
    <property type="project" value="TreeGrafter"/>
</dbReference>
<evidence type="ECO:0000256" key="3">
    <source>
        <dbReference type="ARBA" id="ARBA00011738"/>
    </source>
</evidence>
<dbReference type="EMBL" id="WMBR01000005">
    <property type="protein sequence ID" value="MXP23517.1"/>
    <property type="molecule type" value="Genomic_DNA"/>
</dbReference>
<comment type="catalytic activity">
    <reaction evidence="7">
        <text>a 2,3-saturated acyl-CoA + A = a 2,3-dehydroacyl-CoA + AH2</text>
        <dbReference type="Rhea" id="RHEA:48608"/>
        <dbReference type="ChEBI" id="CHEBI:13193"/>
        <dbReference type="ChEBI" id="CHEBI:17499"/>
        <dbReference type="ChEBI" id="CHEBI:60015"/>
        <dbReference type="ChEBI" id="CHEBI:65111"/>
    </reaction>
</comment>
<dbReference type="Pfam" id="PF00441">
    <property type="entry name" value="Acyl-CoA_dh_1"/>
    <property type="match status" value="1"/>
</dbReference>
<organism evidence="12 13">
    <name type="scientific">Gordonia mangrovi</name>
    <dbReference type="NCBI Taxonomy" id="2665643"/>
    <lineage>
        <taxon>Bacteria</taxon>
        <taxon>Bacillati</taxon>
        <taxon>Actinomycetota</taxon>
        <taxon>Actinomycetes</taxon>
        <taxon>Mycobacteriales</taxon>
        <taxon>Gordoniaceae</taxon>
        <taxon>Gordonia</taxon>
    </lineage>
</organism>
<dbReference type="RefSeq" id="WP_160903669.1">
    <property type="nucleotide sequence ID" value="NZ_CP102850.1"/>
</dbReference>
<evidence type="ECO:0000256" key="7">
    <source>
        <dbReference type="ARBA" id="ARBA00052546"/>
    </source>
</evidence>
<evidence type="ECO:0000256" key="8">
    <source>
        <dbReference type="RuleBase" id="RU362125"/>
    </source>
</evidence>
<feature type="domain" description="Acyl-CoA dehydrogenase/oxidase C-terminal" evidence="9">
    <location>
        <begin position="243"/>
        <end position="391"/>
    </location>
</feature>
<dbReference type="InterPro" id="IPR036250">
    <property type="entry name" value="AcylCo_DH-like_C"/>
</dbReference>
<reference evidence="12 13" key="1">
    <citation type="submission" date="2019-11" db="EMBL/GenBank/DDBJ databases">
        <title>Gordonia sp. nov., a novel actinobacterium isolated from mangrove soil in Hainan.</title>
        <authorList>
            <person name="Huang X."/>
            <person name="Xie Y."/>
            <person name="Chu X."/>
            <person name="Xiao K."/>
        </authorList>
    </citation>
    <scope>NUCLEOTIDE SEQUENCE [LARGE SCALE GENOMIC DNA]</scope>
    <source>
        <strain evidence="12 13">HNM0687</strain>
    </source>
</reference>
<comment type="caution">
    <text evidence="12">The sequence shown here is derived from an EMBL/GenBank/DDBJ whole genome shotgun (WGS) entry which is preliminary data.</text>
</comment>
<feature type="domain" description="Acyl-CoA oxidase/dehydrogenase middle" evidence="10">
    <location>
        <begin position="126"/>
        <end position="204"/>
    </location>
</feature>
<dbReference type="Gene3D" id="2.40.110.10">
    <property type="entry name" value="Butyryl-CoA Dehydrogenase, subunit A, domain 2"/>
    <property type="match status" value="1"/>
</dbReference>
<dbReference type="PANTHER" id="PTHR48083:SF13">
    <property type="entry name" value="ACYL-COA DEHYDROGENASE FAMILY MEMBER 11"/>
    <property type="match status" value="1"/>
</dbReference>
<evidence type="ECO:0000256" key="4">
    <source>
        <dbReference type="ARBA" id="ARBA00022630"/>
    </source>
</evidence>
<dbReference type="InterPro" id="IPR009100">
    <property type="entry name" value="AcylCoA_DH/oxidase_NM_dom_sf"/>
</dbReference>
<dbReference type="AlphaFoldDB" id="A0A6L7GVL9"/>
<dbReference type="Gene3D" id="1.20.140.10">
    <property type="entry name" value="Butyryl-CoA Dehydrogenase, subunit A, domain 3"/>
    <property type="match status" value="1"/>
</dbReference>
<evidence type="ECO:0000256" key="5">
    <source>
        <dbReference type="ARBA" id="ARBA00022827"/>
    </source>
</evidence>